<dbReference type="PANTHER" id="PTHR35794">
    <property type="entry name" value="CELL DIVISION PROTEIN DIVIVA"/>
    <property type="match status" value="1"/>
</dbReference>
<protein>
    <submittedName>
        <fullName evidence="3">DivIVA protein</fullName>
    </submittedName>
</protein>
<comment type="caution">
    <text evidence="3">The sequence shown here is derived from an EMBL/GenBank/DDBJ whole genome shotgun (WGS) entry which is preliminary data.</text>
</comment>
<evidence type="ECO:0000256" key="2">
    <source>
        <dbReference type="SAM" id="MobiDB-lite"/>
    </source>
</evidence>
<feature type="compositionally biased region" description="Polar residues" evidence="2">
    <location>
        <begin position="393"/>
        <end position="407"/>
    </location>
</feature>
<feature type="compositionally biased region" description="Basic and acidic residues" evidence="2">
    <location>
        <begin position="379"/>
        <end position="392"/>
    </location>
</feature>
<feature type="compositionally biased region" description="Low complexity" evidence="2">
    <location>
        <begin position="459"/>
        <end position="470"/>
    </location>
</feature>
<name>A0A0D8HM23_9ACTN</name>
<feature type="region of interest" description="Disordered" evidence="2">
    <location>
        <begin position="374"/>
        <end position="487"/>
    </location>
</feature>
<feature type="coiled-coil region" evidence="1">
    <location>
        <begin position="36"/>
        <end position="70"/>
    </location>
</feature>
<feature type="compositionally biased region" description="Polar residues" evidence="2">
    <location>
        <begin position="129"/>
        <end position="150"/>
    </location>
</feature>
<evidence type="ECO:0000313" key="3">
    <source>
        <dbReference type="EMBL" id="KJF18879.1"/>
    </source>
</evidence>
<dbReference type="InterPro" id="IPR007793">
    <property type="entry name" value="DivIVA_fam"/>
</dbReference>
<organism evidence="3 4">
    <name type="scientific">Acidithrix ferrooxidans</name>
    <dbReference type="NCBI Taxonomy" id="1280514"/>
    <lineage>
        <taxon>Bacteria</taxon>
        <taxon>Bacillati</taxon>
        <taxon>Actinomycetota</taxon>
        <taxon>Acidimicrobiia</taxon>
        <taxon>Acidimicrobiales</taxon>
        <taxon>Acidimicrobiaceae</taxon>
        <taxon>Acidithrix</taxon>
    </lineage>
</organism>
<dbReference type="CDD" id="cd06503">
    <property type="entry name" value="ATP-synt_Fo_b"/>
    <property type="match status" value="1"/>
</dbReference>
<sequence length="487" mass="53360">MNQSRNDFQPASTESIIARLRTVRRGYSPEDVRESLERFQTNLTESNRTISELKQRLAEVTAELNDANSRPEPIPLPMDEAMAAKMLGDHVSFIISNSVTASQSIKEKAEAEGAELLSQAKREKEEASTLASQMLSQAQNQSEQMISSAQAEARSETEKVQSQADELLSQAKREKEEASTLASQMLSRARDKTADIITSAQAEAKTKIDQADQIIAERLGAQELLAKEILDRANQLASETISNSQRSADRILADAQKEATSLLTSARETRTEILSDLKIRADEVRGHIDTLARTRGWFLELLQDAQRRVTSVESALTVSINSNLESLEGSVEALNLYSVETHSSAQADKISIESQSIEVESASGTNREVSIEPAGHLSNENHPRNDHSEVESKNTSIEQDPATSSDSAPLKEVEIDLTSSPDAIISVDEEDIQQSRASAPIAEDPVDESTKTSEPPAKTTRSTTRTSTTRRPPRTPRVQEASTPPSE</sequence>
<dbReference type="EMBL" id="JXYS01000004">
    <property type="protein sequence ID" value="KJF18879.1"/>
    <property type="molecule type" value="Genomic_DNA"/>
</dbReference>
<proteinExistence type="predicted"/>
<accession>A0A0D8HM23</accession>
<dbReference type="Proteomes" id="UP000032360">
    <property type="component" value="Unassembled WGS sequence"/>
</dbReference>
<dbReference type="PANTHER" id="PTHR35794:SF2">
    <property type="entry name" value="CELL DIVISION PROTEIN DIVIVA"/>
    <property type="match status" value="1"/>
</dbReference>
<feature type="region of interest" description="Disordered" evidence="2">
    <location>
        <begin position="117"/>
        <end position="165"/>
    </location>
</feature>
<keyword evidence="4" id="KW-1185">Reference proteome</keyword>
<reference evidence="3 4" key="1">
    <citation type="submission" date="2015-01" db="EMBL/GenBank/DDBJ databases">
        <title>Draft genome of the acidophilic iron oxidizer Acidithrix ferrooxidans strain Py-F3.</title>
        <authorList>
            <person name="Poehlein A."/>
            <person name="Eisen S."/>
            <person name="Schloemann M."/>
            <person name="Johnson B.D."/>
            <person name="Daniel R."/>
            <person name="Muehling M."/>
        </authorList>
    </citation>
    <scope>NUCLEOTIDE SEQUENCE [LARGE SCALE GENOMIC DNA]</scope>
    <source>
        <strain evidence="3 4">Py-F3</strain>
    </source>
</reference>
<dbReference type="RefSeq" id="WP_052604108.1">
    <property type="nucleotide sequence ID" value="NZ_JXYS01000004.1"/>
</dbReference>
<evidence type="ECO:0000256" key="1">
    <source>
        <dbReference type="SAM" id="Coils"/>
    </source>
</evidence>
<evidence type="ECO:0000313" key="4">
    <source>
        <dbReference type="Proteomes" id="UP000032360"/>
    </source>
</evidence>
<gene>
    <name evidence="3" type="ORF">AXFE_02860</name>
</gene>
<dbReference type="AlphaFoldDB" id="A0A0D8HM23"/>
<keyword evidence="1" id="KW-0175">Coiled coil</keyword>